<evidence type="ECO:0000313" key="3">
    <source>
        <dbReference type="Proteomes" id="UP000220480"/>
    </source>
</evidence>
<dbReference type="Proteomes" id="UP000220480">
    <property type="component" value="Unassembled WGS sequence"/>
</dbReference>
<sequence length="132" mass="15269">MFNDAVNSSYDQAVLAVSDVGLNKALQEAVNEIDQHLEWLMEPERIADFRTRKYAEEQILCLRKNIIGAIKNLLSRGTQFFYIPEVKKAAMEQIKEDSRPSVLQKLQQRQEEIAQREQTCTKPKKHSHGIEL</sequence>
<reference evidence="2 3" key="1">
    <citation type="journal article" date="2017" name="Front. Microbiol.">
        <title>New Insights into the Diversity of the Genus Faecalibacterium.</title>
        <authorList>
            <person name="Benevides L."/>
            <person name="Burman S."/>
            <person name="Martin R."/>
            <person name="Robert V."/>
            <person name="Thomas M."/>
            <person name="Miquel S."/>
            <person name="Chain F."/>
            <person name="Sokol H."/>
            <person name="Bermudez-Humaran L.G."/>
            <person name="Morrison M."/>
            <person name="Langella P."/>
            <person name="Azevedo V.A."/>
            <person name="Chatel J.M."/>
            <person name="Soares S."/>
        </authorList>
    </citation>
    <scope>NUCLEOTIDE SEQUENCE [LARGE SCALE GENOMIC DNA]</scope>
    <source>
        <strain evidence="2 3">CNCM I 4644</strain>
    </source>
</reference>
<dbReference type="RefSeq" id="WP_097779037.1">
    <property type="nucleotide sequence ID" value="NZ_NMTZ01000011.1"/>
</dbReference>
<feature type="region of interest" description="Disordered" evidence="1">
    <location>
        <begin position="113"/>
        <end position="132"/>
    </location>
</feature>
<protein>
    <submittedName>
        <fullName evidence="2">Uncharacterized protein</fullName>
    </submittedName>
</protein>
<evidence type="ECO:0000256" key="1">
    <source>
        <dbReference type="SAM" id="MobiDB-lite"/>
    </source>
</evidence>
<gene>
    <name evidence="2" type="ORF">CGS59_04135</name>
</gene>
<feature type="compositionally biased region" description="Basic residues" evidence="1">
    <location>
        <begin position="122"/>
        <end position="132"/>
    </location>
</feature>
<proteinExistence type="predicted"/>
<dbReference type="AlphaFoldDB" id="A0A2A7B011"/>
<organism evidence="2 3">
    <name type="scientific">Faecalibacterium prausnitzii</name>
    <dbReference type="NCBI Taxonomy" id="853"/>
    <lineage>
        <taxon>Bacteria</taxon>
        <taxon>Bacillati</taxon>
        <taxon>Bacillota</taxon>
        <taxon>Clostridia</taxon>
        <taxon>Eubacteriales</taxon>
        <taxon>Oscillospiraceae</taxon>
        <taxon>Faecalibacterium</taxon>
    </lineage>
</organism>
<evidence type="ECO:0000313" key="2">
    <source>
        <dbReference type="EMBL" id="PDX84699.1"/>
    </source>
</evidence>
<dbReference type="EMBL" id="NMTZ01000011">
    <property type="protein sequence ID" value="PDX84699.1"/>
    <property type="molecule type" value="Genomic_DNA"/>
</dbReference>
<accession>A0A2A7B011</accession>
<name>A0A2A7B011_9FIRM</name>
<comment type="caution">
    <text evidence="2">The sequence shown here is derived from an EMBL/GenBank/DDBJ whole genome shotgun (WGS) entry which is preliminary data.</text>
</comment>